<name>A0A2R5GN93_9STRA</name>
<dbReference type="Gene3D" id="3.80.10.10">
    <property type="entry name" value="Ribonuclease Inhibitor"/>
    <property type="match status" value="1"/>
</dbReference>
<dbReference type="SMART" id="SM00220">
    <property type="entry name" value="S_TKc"/>
    <property type="match status" value="1"/>
</dbReference>
<dbReference type="InterPro" id="IPR035897">
    <property type="entry name" value="Toll_tir_struct_dom_sf"/>
</dbReference>
<reference evidence="7 8" key="1">
    <citation type="submission" date="2017-12" db="EMBL/GenBank/DDBJ databases">
        <title>Sequencing, de novo assembly and annotation of complete genome of a new Thraustochytrid species, strain FCC1311.</title>
        <authorList>
            <person name="Sedici K."/>
            <person name="Godart F."/>
            <person name="Aiese Cigliano R."/>
            <person name="Sanseverino W."/>
            <person name="Barakat M."/>
            <person name="Ortet P."/>
            <person name="Marechal E."/>
            <person name="Cagnac O."/>
            <person name="Amato A."/>
        </authorList>
    </citation>
    <scope>NUCLEOTIDE SEQUENCE [LARGE SCALE GENOMIC DNA]</scope>
</reference>
<keyword evidence="1" id="KW-0433">Leucine-rich repeat</keyword>
<evidence type="ECO:0000256" key="4">
    <source>
        <dbReference type="SAM" id="MobiDB-lite"/>
    </source>
</evidence>
<dbReference type="InterPro" id="IPR032675">
    <property type="entry name" value="LRR_dom_sf"/>
</dbReference>
<keyword evidence="7" id="KW-0808">Transferase</keyword>
<feature type="compositionally biased region" description="Basic and acidic residues" evidence="4">
    <location>
        <begin position="1"/>
        <end position="11"/>
    </location>
</feature>
<keyword evidence="8" id="KW-1185">Reference proteome</keyword>
<dbReference type="GO" id="GO:0044773">
    <property type="term" value="P:mitotic DNA damage checkpoint signaling"/>
    <property type="evidence" value="ECO:0007669"/>
    <property type="project" value="TreeGrafter"/>
</dbReference>
<dbReference type="Pfam" id="PF00069">
    <property type="entry name" value="Pkinase"/>
    <property type="match status" value="1"/>
</dbReference>
<evidence type="ECO:0000313" key="7">
    <source>
        <dbReference type="EMBL" id="GBG31769.1"/>
    </source>
</evidence>
<dbReference type="SUPFAM" id="SSF52200">
    <property type="entry name" value="Toll/Interleukin receptor TIR domain"/>
    <property type="match status" value="1"/>
</dbReference>
<dbReference type="Gene3D" id="1.10.510.10">
    <property type="entry name" value="Transferase(Phosphotransferase) domain 1"/>
    <property type="match status" value="1"/>
</dbReference>
<evidence type="ECO:0000259" key="6">
    <source>
        <dbReference type="PROSITE" id="PS50104"/>
    </source>
</evidence>
<dbReference type="GO" id="GO:0005634">
    <property type="term" value="C:nucleus"/>
    <property type="evidence" value="ECO:0007669"/>
    <property type="project" value="TreeGrafter"/>
</dbReference>
<dbReference type="SUPFAM" id="SSF52047">
    <property type="entry name" value="RNI-like"/>
    <property type="match status" value="1"/>
</dbReference>
<feature type="region of interest" description="Disordered" evidence="4">
    <location>
        <begin position="1"/>
        <end position="25"/>
    </location>
</feature>
<comment type="caution">
    <text evidence="7">The sequence shown here is derived from an EMBL/GenBank/DDBJ whole genome shotgun (WGS) entry which is preliminary data.</text>
</comment>
<dbReference type="EMBL" id="BEYU01000106">
    <property type="protein sequence ID" value="GBG31769.1"/>
    <property type="molecule type" value="Genomic_DNA"/>
</dbReference>
<evidence type="ECO:0000259" key="5">
    <source>
        <dbReference type="PROSITE" id="PS50011"/>
    </source>
</evidence>
<dbReference type="PROSITE" id="PS50104">
    <property type="entry name" value="TIR"/>
    <property type="match status" value="1"/>
</dbReference>
<dbReference type="Pfam" id="PF13516">
    <property type="entry name" value="LRR_6"/>
    <property type="match status" value="2"/>
</dbReference>
<dbReference type="PANTHER" id="PTHR44167">
    <property type="entry name" value="OVARIAN-SPECIFIC SERINE/THREONINE-PROTEIN KINASE LOK-RELATED"/>
    <property type="match status" value="1"/>
</dbReference>
<evidence type="ECO:0000256" key="1">
    <source>
        <dbReference type="ARBA" id="ARBA00022614"/>
    </source>
</evidence>
<evidence type="ECO:0000256" key="3">
    <source>
        <dbReference type="SAM" id="Coils"/>
    </source>
</evidence>
<sequence length="1565" mass="177294">MASVSEEHLARTEQANSDLPESEDGLTVRAGWEDIGNTSRMLGVNRKMYYEPLCANVEEQAKVEQATTERHIWSGAGEEAPKRVECTSILAGAANQEEHERVEVGFRTLGLLEVSSVDLNREIFDDVVQIIKYNIPWMVGLDLSRNGLAANIESVSALHPQTETFEDGTRAGAASQSLQANDAPGKESRLVSPQPYSGQQPLRPGVLRMIKLGNALKLNHHLVFLNLGGSGLGNDLKKEESHSFADRNNAPGDIGRTSLDELLCALRGNKTLVKLQLYNNGLGSVGAKVVASFLKQADCFVQVLSLRNNVIGAEGGIALGDSLRKNTSLCALDLGMNAIADAGCREICSALADTKSQSNLKLLSLFFNNLTEKSDDCLRTLFERHKNLEVLDLAVNVIGERGGLSIARSITVTNDLLSINLFNNQIGDDAAIELLEALLKRGKDMKLVHLGRNKLTGRCVDAICNLVRVCKVDELNLKRNALKMGMEKIITALKEPDNFKVSKLILIKIIGDQSPTLHERRKYTKLAANFIDVALCMSDYNIDIRENTFGSICEELVPVLALCKPREGAQHIAKVLFNADEVGLWSENNAPRSFRWTSKAFKMVKQNPRLLASCITAMVTHLYKGNYSVWAHMSIWTASESPAPCLRPLQRHDSSFTGPFGQDCAAEDDAWADEVHSPGATLGSDTKQEHGSMIHHIFAQRSSLMNMMKIMKDITRNNHSLMTGLFDYKDKRGRSLRSIVRACEGTELRDWALTHGVYLGRYQVVKGAPAHLSQNCVVFFANDLRDNSKSVAIKVMEDEREFDRELRARGIEYNRDMPRDELITDLDRKQRQYKYTMKIRALHVEDKCIIMTRANYTLFGFMNSEYLAGPDACRIRTVAWYLAHAIAELHKEDIVHGDIKPRNVILRSSVSTERFFTDKGTFDKSFWSESRRCKYSKTPAALLRDGEDSLNEDGARWNLIDMDSATSKEERFDANTKCSSGYIPPEAARILFLSQERTGTGPNTFWYEASDDDANSGRDRRHDHDESRSCDKSQFDVWSFGVVLYELLSGTPLFLMERNTDNLVTRVERAELINWIGLDDERDKRLGQHEDGRDLVRRCLVGVSSQRITIEDVLRHPFIIRGKPAKVKTADPTPLQPSNDLLPRYHFFLSHVQREASWIVQQLDLHLRAKRAYTWVDVNADVVTLPGMYEGIALSKRFVFILTRSALFRPFCLLELAQAIELKRDVIFIKEDDLRNPHWNTACTPWSSRSQGCEQAEDDELTWRTENDFKWDFTEAIERRHVPGPQKRSEFIHVATREFKSNMQNLRKEVEMKEELLHALKLVRNYCFKYGEEKILVYRRRKFEADAVAKQLMRISGFVPPELLSSSDVWQNRSDGAQQHAHDSETQKDVEIFVVYGGDSPDGERAAKRYEMCMQPSTARNTRLVNSTRYRFIVRLDENGEKLAERKEQETRTGPQPDAVVLLILTNGIFHVQGLRDSLNYFCVSRRVLPMQVESAWNWSDAKRLEESAHEMDRALHANLFLKEEVLYFRSEIYAEEAVNEELQRIFLHRVLHATSAAAGETSER</sequence>
<feature type="compositionally biased region" description="Basic and acidic residues" evidence="4">
    <location>
        <begin position="1015"/>
        <end position="1026"/>
    </location>
</feature>
<dbReference type="PANTHER" id="PTHR44167:SF24">
    <property type="entry name" value="SERINE_THREONINE-PROTEIN KINASE CHK2"/>
    <property type="match status" value="1"/>
</dbReference>
<dbReference type="SMART" id="SM00368">
    <property type="entry name" value="LRR_RI"/>
    <property type="match status" value="5"/>
</dbReference>
<keyword evidence="7" id="KW-0418">Kinase</keyword>
<proteinExistence type="predicted"/>
<organism evidence="7 8">
    <name type="scientific">Hondaea fermentalgiana</name>
    <dbReference type="NCBI Taxonomy" id="2315210"/>
    <lineage>
        <taxon>Eukaryota</taxon>
        <taxon>Sar</taxon>
        <taxon>Stramenopiles</taxon>
        <taxon>Bigyra</taxon>
        <taxon>Labyrinthulomycetes</taxon>
        <taxon>Thraustochytrida</taxon>
        <taxon>Thraustochytriidae</taxon>
        <taxon>Hondaea</taxon>
    </lineage>
</organism>
<dbReference type="InterPro" id="IPR008271">
    <property type="entry name" value="Ser/Thr_kinase_AS"/>
</dbReference>
<dbReference type="InterPro" id="IPR001611">
    <property type="entry name" value="Leu-rich_rpt"/>
</dbReference>
<feature type="domain" description="TIR" evidence="6">
    <location>
        <begin position="1143"/>
        <end position="1281"/>
    </location>
</feature>
<dbReference type="GO" id="GO:0004674">
    <property type="term" value="F:protein serine/threonine kinase activity"/>
    <property type="evidence" value="ECO:0007669"/>
    <property type="project" value="TreeGrafter"/>
</dbReference>
<dbReference type="OrthoDB" id="193242at2759"/>
<dbReference type="InterPro" id="IPR000157">
    <property type="entry name" value="TIR_dom"/>
</dbReference>
<evidence type="ECO:0000313" key="8">
    <source>
        <dbReference type="Proteomes" id="UP000241890"/>
    </source>
</evidence>
<dbReference type="InterPro" id="IPR000719">
    <property type="entry name" value="Prot_kinase_dom"/>
</dbReference>
<dbReference type="InterPro" id="IPR011009">
    <property type="entry name" value="Kinase-like_dom_sf"/>
</dbReference>
<feature type="region of interest" description="Disordered" evidence="4">
    <location>
        <begin position="166"/>
        <end position="199"/>
    </location>
</feature>
<evidence type="ECO:0000256" key="2">
    <source>
        <dbReference type="ARBA" id="ARBA00022737"/>
    </source>
</evidence>
<dbReference type="PROSITE" id="PS50011">
    <property type="entry name" value="PROTEIN_KINASE_DOM"/>
    <property type="match status" value="1"/>
</dbReference>
<accession>A0A2R5GN93</accession>
<dbReference type="GO" id="GO:0005524">
    <property type="term" value="F:ATP binding"/>
    <property type="evidence" value="ECO:0007669"/>
    <property type="project" value="InterPro"/>
</dbReference>
<feature type="domain" description="Protein kinase" evidence="5">
    <location>
        <begin position="751"/>
        <end position="1119"/>
    </location>
</feature>
<dbReference type="Proteomes" id="UP000241890">
    <property type="component" value="Unassembled WGS sequence"/>
</dbReference>
<feature type="region of interest" description="Disordered" evidence="4">
    <location>
        <begin position="1003"/>
        <end position="1026"/>
    </location>
</feature>
<dbReference type="InParanoid" id="A0A2R5GN93"/>
<gene>
    <name evidence="7" type="ORF">FCC1311_079942</name>
</gene>
<dbReference type="PROSITE" id="PS00108">
    <property type="entry name" value="PROTEIN_KINASE_ST"/>
    <property type="match status" value="1"/>
</dbReference>
<keyword evidence="3" id="KW-0175">Coiled coil</keyword>
<dbReference type="SUPFAM" id="SSF56112">
    <property type="entry name" value="Protein kinase-like (PK-like)"/>
    <property type="match status" value="1"/>
</dbReference>
<keyword evidence="2" id="KW-0677">Repeat</keyword>
<protein>
    <submittedName>
        <fullName evidence="7">Protein kinase, putative</fullName>
    </submittedName>
</protein>
<dbReference type="Gene3D" id="3.40.50.10140">
    <property type="entry name" value="Toll/interleukin-1 receptor homology (TIR) domain"/>
    <property type="match status" value="1"/>
</dbReference>
<feature type="coiled-coil region" evidence="3">
    <location>
        <begin position="1296"/>
        <end position="1323"/>
    </location>
</feature>